<feature type="site" description="Increases basicity of active site His" evidence="1">
    <location>
        <position position="142"/>
    </location>
</feature>
<evidence type="ECO:0000256" key="2">
    <source>
        <dbReference type="PIRSR" id="PIRSR620019-2"/>
    </source>
</evidence>
<evidence type="ECO:0000313" key="4">
    <source>
        <dbReference type="EMBL" id="RHG29962.1"/>
    </source>
</evidence>
<dbReference type="GO" id="GO:0016740">
    <property type="term" value="F:transferase activity"/>
    <property type="evidence" value="ECO:0007669"/>
    <property type="project" value="UniProtKB-KW"/>
</dbReference>
<dbReference type="NCBIfam" id="TIGR03570">
    <property type="entry name" value="NeuD_NnaD"/>
    <property type="match status" value="1"/>
</dbReference>
<dbReference type="Pfam" id="PF00132">
    <property type="entry name" value="Hexapep"/>
    <property type="match status" value="1"/>
</dbReference>
<reference evidence="4 5" key="1">
    <citation type="submission" date="2018-08" db="EMBL/GenBank/DDBJ databases">
        <title>A genome reference for cultivated species of the human gut microbiota.</title>
        <authorList>
            <person name="Zou Y."/>
            <person name="Xue W."/>
            <person name="Luo G."/>
        </authorList>
    </citation>
    <scope>NUCLEOTIDE SEQUENCE [LARGE SCALE GENOMIC DNA]</scope>
    <source>
        <strain evidence="4 5">AM22-21LB</strain>
    </source>
</reference>
<comment type="caution">
    <text evidence="4">The sequence shown here is derived from an EMBL/GenBank/DDBJ whole genome shotgun (WGS) entry which is preliminary data.</text>
</comment>
<dbReference type="Gene3D" id="3.40.50.20">
    <property type="match status" value="1"/>
</dbReference>
<feature type="binding site" evidence="2">
    <location>
        <begin position="19"/>
        <end position="21"/>
    </location>
    <ligand>
        <name>substrate</name>
    </ligand>
</feature>
<evidence type="ECO:0000313" key="5">
    <source>
        <dbReference type="Proteomes" id="UP000284051"/>
    </source>
</evidence>
<dbReference type="InterPro" id="IPR001451">
    <property type="entry name" value="Hexapep"/>
</dbReference>
<dbReference type="AlphaFoldDB" id="A0A414T6X0"/>
<dbReference type="PANTHER" id="PTHR43300:SF7">
    <property type="entry name" value="UDP-N-ACETYLBACILLOSAMINE N-ACETYLTRANSFERASE"/>
    <property type="match status" value="1"/>
</dbReference>
<dbReference type="InterPro" id="IPR050179">
    <property type="entry name" value="Trans_hexapeptide_repeat"/>
</dbReference>
<gene>
    <name evidence="4" type="ORF">DW264_04065</name>
</gene>
<name>A0A414T6X0_9FIRM</name>
<feature type="active site" description="Proton acceptor" evidence="1">
    <location>
        <position position="141"/>
    </location>
</feature>
<feature type="binding site" evidence="2">
    <location>
        <position position="74"/>
    </location>
    <ligand>
        <name>substrate</name>
    </ligand>
</feature>
<dbReference type="SUPFAM" id="SSF51161">
    <property type="entry name" value="Trimeric LpxA-like enzymes"/>
    <property type="match status" value="1"/>
</dbReference>
<sequence length="212" mass="22512">MLNEKNILHKCRLFIIGASGHGKVIEALARESACYSKITILDDNEELKHIGKVPGGKEYALEFRDCADVIVGIGNAAIRKKIIEYYEEKQINVTSLTHPFSWVASDVRIDNGTVIMAGAVVQPGCTLGKGVIVNTSSSIDHDCKIGNYCHISVGSHIAGTVCIGDNTWIGAGATVSNNITICNDVMIGAGAVVVKDIMEPGTYVGVPAKKIG</sequence>
<dbReference type="EMBL" id="QRID01000003">
    <property type="protein sequence ID" value="RHG29962.1"/>
    <property type="molecule type" value="Genomic_DNA"/>
</dbReference>
<dbReference type="CDD" id="cd03360">
    <property type="entry name" value="LbH_AT_putative"/>
    <property type="match status" value="1"/>
</dbReference>
<dbReference type="Proteomes" id="UP000284051">
    <property type="component" value="Unassembled WGS sequence"/>
</dbReference>
<protein>
    <submittedName>
        <fullName evidence="4">Acetyltransferase</fullName>
    </submittedName>
</protein>
<keyword evidence="4" id="KW-0808">Transferase</keyword>
<dbReference type="InterPro" id="IPR011004">
    <property type="entry name" value="Trimer_LpxA-like_sf"/>
</dbReference>
<dbReference type="RefSeq" id="WP_118772045.1">
    <property type="nucleotide sequence ID" value="NZ_QRID01000003.1"/>
</dbReference>
<proteinExistence type="predicted"/>
<organism evidence="4 5">
    <name type="scientific">Roseburia intestinalis</name>
    <dbReference type="NCBI Taxonomy" id="166486"/>
    <lineage>
        <taxon>Bacteria</taxon>
        <taxon>Bacillati</taxon>
        <taxon>Bacillota</taxon>
        <taxon>Clostridia</taxon>
        <taxon>Lachnospirales</taxon>
        <taxon>Lachnospiraceae</taxon>
        <taxon>Roseburia</taxon>
    </lineage>
</organism>
<evidence type="ECO:0000259" key="3">
    <source>
        <dbReference type="Pfam" id="PF17836"/>
    </source>
</evidence>
<dbReference type="Pfam" id="PF17836">
    <property type="entry name" value="PglD_N"/>
    <property type="match status" value="1"/>
</dbReference>
<dbReference type="InterPro" id="IPR020019">
    <property type="entry name" value="AcTrfase_PglD-like"/>
</dbReference>
<feature type="domain" description="PglD N-terminal" evidence="3">
    <location>
        <begin position="12"/>
        <end position="85"/>
    </location>
</feature>
<dbReference type="InterPro" id="IPR041561">
    <property type="entry name" value="PglD_N"/>
</dbReference>
<dbReference type="Gene3D" id="2.160.10.10">
    <property type="entry name" value="Hexapeptide repeat proteins"/>
    <property type="match status" value="1"/>
</dbReference>
<dbReference type="PANTHER" id="PTHR43300">
    <property type="entry name" value="ACETYLTRANSFERASE"/>
    <property type="match status" value="1"/>
</dbReference>
<evidence type="ECO:0000256" key="1">
    <source>
        <dbReference type="PIRSR" id="PIRSR620019-1"/>
    </source>
</evidence>
<accession>A0A414T6X0</accession>
<feature type="binding site" evidence="2">
    <location>
        <position position="150"/>
    </location>
    <ligand>
        <name>acetyl-CoA</name>
        <dbReference type="ChEBI" id="CHEBI:57288"/>
    </ligand>
</feature>